<dbReference type="CDD" id="cd09272">
    <property type="entry name" value="RNase_HI_RT_Ty1"/>
    <property type="match status" value="1"/>
</dbReference>
<dbReference type="Pfam" id="PF17921">
    <property type="entry name" value="Integrase_H2C2"/>
    <property type="match status" value="1"/>
</dbReference>
<dbReference type="Gene3D" id="3.30.420.10">
    <property type="entry name" value="Ribonuclease H-like superfamily/Ribonuclease H"/>
    <property type="match status" value="1"/>
</dbReference>
<protein>
    <submittedName>
        <fullName evidence="4">Integrase, catalytic region, zinc finger, CCHC-type, peptidase aspartic, catalytic</fullName>
    </submittedName>
</protein>
<evidence type="ECO:0000256" key="1">
    <source>
        <dbReference type="SAM" id="MobiDB-lite"/>
    </source>
</evidence>
<dbReference type="Gene3D" id="1.10.340.70">
    <property type="match status" value="1"/>
</dbReference>
<organism evidence="4">
    <name type="scientific">Tanacetum cinerariifolium</name>
    <name type="common">Dalmatian daisy</name>
    <name type="synonym">Chrysanthemum cinerariifolium</name>
    <dbReference type="NCBI Taxonomy" id="118510"/>
    <lineage>
        <taxon>Eukaryota</taxon>
        <taxon>Viridiplantae</taxon>
        <taxon>Streptophyta</taxon>
        <taxon>Embryophyta</taxon>
        <taxon>Tracheophyta</taxon>
        <taxon>Spermatophyta</taxon>
        <taxon>Magnoliopsida</taxon>
        <taxon>eudicotyledons</taxon>
        <taxon>Gunneridae</taxon>
        <taxon>Pentapetalae</taxon>
        <taxon>asterids</taxon>
        <taxon>campanulids</taxon>
        <taxon>Asterales</taxon>
        <taxon>Asteraceae</taxon>
        <taxon>Asteroideae</taxon>
        <taxon>Anthemideae</taxon>
        <taxon>Anthemidinae</taxon>
        <taxon>Tanacetum</taxon>
    </lineage>
</organism>
<feature type="region of interest" description="Disordered" evidence="1">
    <location>
        <begin position="230"/>
        <end position="250"/>
    </location>
</feature>
<sequence>MYQDLKKLCWWPNMKVEIATYVGKCLTCVKVKAKYQKPSGLLVQPVIPVWKWENITMDFVTKFLKMSTGQDTTWGWDRYLPLVEFSYNNSYHTSIKAALFEALYGRKCRSPICWAEVGDTQLTGPEIIHETTKKIFQIKKRIQAACDRQKSLADRNRKPMEFQEPVKIMDHEVKQLKQSCIPIVKVCWNLRRDSSEDSLSIPSKSDLDNLFGPLYEEYYATSSQEVSDNSAANTLDNKHTSSSSSIIFEEDDAPQIVTSSAEQIATEPNSSVLNENANEFVHKDVADFDRNVFYNAPPTHVFEEAESSSTYQDPLNMHEFHQKHCSSNRWTKNHPIEQVIDDSLKLVMTRNRLQTNAEVCMYTLTVSTIEPKNIKEIILDAIWIKSIYSKQVSFNCQRYRQEKGIDFEESFAAVARLEAVRNFMAYAAHKNFPIYQMDVKMAFLNGPLKEEVFVCLPDGYVDPDFPNHVYRLKKALYGLKQAPKACRPDISFATFVCARYQDSGFELIAYSDADLAGCNDDCKSTSGGIQFLGDKLVSWSSKNQDCTTMSTAKAEYVSLSACCAQVIWMRT</sequence>
<evidence type="ECO:0000259" key="2">
    <source>
        <dbReference type="Pfam" id="PF07727"/>
    </source>
</evidence>
<dbReference type="InterPro" id="IPR013103">
    <property type="entry name" value="RVT_2"/>
</dbReference>
<proteinExistence type="predicted"/>
<dbReference type="InterPro" id="IPR041588">
    <property type="entry name" value="Integrase_H2C2"/>
</dbReference>
<name>A0A6L2LJL8_TANCI</name>
<dbReference type="PANTHER" id="PTHR45835">
    <property type="entry name" value="YALI0A06105P"/>
    <property type="match status" value="1"/>
</dbReference>
<dbReference type="AlphaFoldDB" id="A0A6L2LJL8"/>
<evidence type="ECO:0000259" key="3">
    <source>
        <dbReference type="Pfam" id="PF17921"/>
    </source>
</evidence>
<accession>A0A6L2LJL8</accession>
<feature type="domain" description="Integrase zinc-binding" evidence="3">
    <location>
        <begin position="1"/>
        <end position="33"/>
    </location>
</feature>
<feature type="domain" description="Reverse transcriptase Ty1/copia-type" evidence="2">
    <location>
        <begin position="395"/>
        <end position="490"/>
    </location>
</feature>
<dbReference type="InterPro" id="IPR036397">
    <property type="entry name" value="RNaseH_sf"/>
</dbReference>
<dbReference type="GO" id="GO:0003676">
    <property type="term" value="F:nucleic acid binding"/>
    <property type="evidence" value="ECO:0007669"/>
    <property type="project" value="InterPro"/>
</dbReference>
<gene>
    <name evidence="4" type="ORF">Tci_033237</name>
</gene>
<reference evidence="4" key="1">
    <citation type="journal article" date="2019" name="Sci. Rep.">
        <title>Draft genome of Tanacetum cinerariifolium, the natural source of mosquito coil.</title>
        <authorList>
            <person name="Yamashiro T."/>
            <person name="Shiraishi A."/>
            <person name="Satake H."/>
            <person name="Nakayama K."/>
        </authorList>
    </citation>
    <scope>NUCLEOTIDE SEQUENCE</scope>
</reference>
<dbReference type="Pfam" id="PF07727">
    <property type="entry name" value="RVT_2"/>
    <property type="match status" value="1"/>
</dbReference>
<evidence type="ECO:0000313" key="4">
    <source>
        <dbReference type="EMBL" id="GEU61259.1"/>
    </source>
</evidence>
<dbReference type="PANTHER" id="PTHR45835:SF103">
    <property type="entry name" value="RNA-DIRECTED DNA POLYMERASE"/>
    <property type="match status" value="1"/>
</dbReference>
<dbReference type="EMBL" id="BKCJ010004475">
    <property type="protein sequence ID" value="GEU61259.1"/>
    <property type="molecule type" value="Genomic_DNA"/>
</dbReference>
<comment type="caution">
    <text evidence="4">The sequence shown here is derived from an EMBL/GenBank/DDBJ whole genome shotgun (WGS) entry which is preliminary data.</text>
</comment>